<dbReference type="GO" id="GO:0022857">
    <property type="term" value="F:transmembrane transporter activity"/>
    <property type="evidence" value="ECO:0007669"/>
    <property type="project" value="TreeGrafter"/>
</dbReference>
<keyword evidence="2" id="KW-0547">Nucleotide-binding</keyword>
<dbReference type="PROSITE" id="PS50893">
    <property type="entry name" value="ABC_TRANSPORTER_2"/>
    <property type="match status" value="1"/>
</dbReference>
<protein>
    <submittedName>
        <fullName evidence="5">Phosphonate transport system ATP-binding protein</fullName>
    </submittedName>
</protein>
<sequence>MSVHVEALRLELGERCLLAIPHLHIAPGERVALVGPNGAGKSTLLRLLGGQAPAPWQGRLQVLGQTVTSGAALPRDLRQRVAMVHQGLHLVDRLSARDNLLIGALSRCQGWAGWRAGLAGHYPAAIAAQADAWLQRLGLSALAQHRVDRLSGGERQRVAVGRAALQRPELLLADEATAQLDPQASAQACQWLDQAVARGSLISVVHQLDLLPRLASRVIGLRAGRVVLDRAVDDSPSLQQALRELYASEPDVHPFDGAGAQEGAHAWVRA</sequence>
<evidence type="ECO:0000313" key="6">
    <source>
        <dbReference type="Proteomes" id="UP000295357"/>
    </source>
</evidence>
<dbReference type="InterPro" id="IPR017871">
    <property type="entry name" value="ABC_transporter-like_CS"/>
</dbReference>
<feature type="domain" description="ABC transporter" evidence="4">
    <location>
        <begin position="3"/>
        <end position="248"/>
    </location>
</feature>
<comment type="caution">
    <text evidence="5">The sequence shown here is derived from an EMBL/GenBank/DDBJ whole genome shotgun (WGS) entry which is preliminary data.</text>
</comment>
<gene>
    <name evidence="5" type="ORF">DFR39_10569</name>
</gene>
<dbReference type="RefSeq" id="WP_133603859.1">
    <property type="nucleotide sequence ID" value="NZ_SNXE01000005.1"/>
</dbReference>
<proteinExistence type="predicted"/>
<dbReference type="Proteomes" id="UP000295357">
    <property type="component" value="Unassembled WGS sequence"/>
</dbReference>
<evidence type="ECO:0000256" key="3">
    <source>
        <dbReference type="ARBA" id="ARBA00022840"/>
    </source>
</evidence>
<dbReference type="Pfam" id="PF00005">
    <property type="entry name" value="ABC_tran"/>
    <property type="match status" value="1"/>
</dbReference>
<accession>A0A4R6N343</accession>
<organism evidence="5 6">
    <name type="scientific">Roseateles asaccharophilus</name>
    <dbReference type="NCBI Taxonomy" id="582607"/>
    <lineage>
        <taxon>Bacteria</taxon>
        <taxon>Pseudomonadati</taxon>
        <taxon>Pseudomonadota</taxon>
        <taxon>Betaproteobacteria</taxon>
        <taxon>Burkholderiales</taxon>
        <taxon>Sphaerotilaceae</taxon>
        <taxon>Roseateles</taxon>
    </lineage>
</organism>
<dbReference type="SUPFAM" id="SSF52540">
    <property type="entry name" value="P-loop containing nucleoside triphosphate hydrolases"/>
    <property type="match status" value="1"/>
</dbReference>
<dbReference type="PANTHER" id="PTHR24220">
    <property type="entry name" value="IMPORT ATP-BINDING PROTEIN"/>
    <property type="match status" value="1"/>
</dbReference>
<dbReference type="OrthoDB" id="9802264at2"/>
<keyword evidence="6" id="KW-1185">Reference proteome</keyword>
<dbReference type="InterPro" id="IPR003593">
    <property type="entry name" value="AAA+_ATPase"/>
</dbReference>
<dbReference type="GO" id="GO:0016887">
    <property type="term" value="F:ATP hydrolysis activity"/>
    <property type="evidence" value="ECO:0007669"/>
    <property type="project" value="InterPro"/>
</dbReference>
<dbReference type="SMART" id="SM00382">
    <property type="entry name" value="AAA"/>
    <property type="match status" value="1"/>
</dbReference>
<name>A0A4R6N343_9BURK</name>
<keyword evidence="1" id="KW-0472">Membrane</keyword>
<keyword evidence="3 5" id="KW-0067">ATP-binding</keyword>
<evidence type="ECO:0000259" key="4">
    <source>
        <dbReference type="PROSITE" id="PS50893"/>
    </source>
</evidence>
<evidence type="ECO:0000256" key="1">
    <source>
        <dbReference type="ARBA" id="ARBA00022475"/>
    </source>
</evidence>
<dbReference type="Gene3D" id="3.40.50.300">
    <property type="entry name" value="P-loop containing nucleotide triphosphate hydrolases"/>
    <property type="match status" value="1"/>
</dbReference>
<dbReference type="InterPro" id="IPR003439">
    <property type="entry name" value="ABC_transporter-like_ATP-bd"/>
</dbReference>
<dbReference type="GO" id="GO:0005886">
    <property type="term" value="C:plasma membrane"/>
    <property type="evidence" value="ECO:0007669"/>
    <property type="project" value="TreeGrafter"/>
</dbReference>
<dbReference type="GO" id="GO:0005524">
    <property type="term" value="F:ATP binding"/>
    <property type="evidence" value="ECO:0007669"/>
    <property type="project" value="UniProtKB-KW"/>
</dbReference>
<reference evidence="5 6" key="1">
    <citation type="submission" date="2019-03" db="EMBL/GenBank/DDBJ databases">
        <title>Genomic Encyclopedia of Type Strains, Phase IV (KMG-IV): sequencing the most valuable type-strain genomes for metagenomic binning, comparative biology and taxonomic classification.</title>
        <authorList>
            <person name="Goeker M."/>
        </authorList>
    </citation>
    <scope>NUCLEOTIDE SEQUENCE [LARGE SCALE GENOMIC DNA]</scope>
    <source>
        <strain evidence="5 6">DSM 25082</strain>
    </source>
</reference>
<dbReference type="InterPro" id="IPR015854">
    <property type="entry name" value="ABC_transpr_LolD-like"/>
</dbReference>
<dbReference type="InterPro" id="IPR027417">
    <property type="entry name" value="P-loop_NTPase"/>
</dbReference>
<evidence type="ECO:0000256" key="2">
    <source>
        <dbReference type="ARBA" id="ARBA00022741"/>
    </source>
</evidence>
<keyword evidence="1" id="KW-1003">Cell membrane</keyword>
<dbReference type="AlphaFoldDB" id="A0A4R6N343"/>
<dbReference type="PROSITE" id="PS00211">
    <property type="entry name" value="ABC_TRANSPORTER_1"/>
    <property type="match status" value="1"/>
</dbReference>
<dbReference type="EMBL" id="SNXE01000005">
    <property type="protein sequence ID" value="TDP09233.1"/>
    <property type="molecule type" value="Genomic_DNA"/>
</dbReference>
<evidence type="ECO:0000313" key="5">
    <source>
        <dbReference type="EMBL" id="TDP09233.1"/>
    </source>
</evidence>
<dbReference type="PANTHER" id="PTHR24220:SF684">
    <property type="entry name" value="FE(3+) IONS IMPORT ATP-BINDING PROTEIN FBPC"/>
    <property type="match status" value="1"/>
</dbReference>